<gene>
    <name evidence="1" type="primary">nog3</name>
    <name evidence="1" type="ORF">CM83_102277</name>
</gene>
<feature type="non-terminal residue" evidence="1">
    <location>
        <position position="1"/>
    </location>
</feature>
<sequence>ERAVRGGDPSRQAVCLSPRAPPDTRRTFFTVHVLFPEMLHHWLRLLTTWSLAIPLSLATSPPNLLLVPRDTPVDTVPLRLWANTRAAVLRPRKRDLQQGALMAALEPHFDPDWMSLTKPFKPPSVNSAIVCS</sequence>
<dbReference type="EMBL" id="GBHO01038207">
    <property type="protein sequence ID" value="JAG05397.1"/>
    <property type="molecule type" value="Transcribed_RNA"/>
</dbReference>
<name>A0A0A9WAC1_LYGHE</name>
<reference evidence="1" key="1">
    <citation type="journal article" date="2014" name="PLoS ONE">
        <title>Transcriptome-Based Identification of ABC Transporters in the Western Tarnished Plant Bug Lygus hesperus.</title>
        <authorList>
            <person name="Hull J.J."/>
            <person name="Chaney K."/>
            <person name="Geib S.M."/>
            <person name="Fabrick J.A."/>
            <person name="Brent C.S."/>
            <person name="Walsh D."/>
            <person name="Lavine L.C."/>
        </authorList>
    </citation>
    <scope>NUCLEOTIDE SEQUENCE</scope>
</reference>
<organism evidence="1">
    <name type="scientific">Lygus hesperus</name>
    <name type="common">Western plant bug</name>
    <dbReference type="NCBI Taxonomy" id="30085"/>
    <lineage>
        <taxon>Eukaryota</taxon>
        <taxon>Metazoa</taxon>
        <taxon>Ecdysozoa</taxon>
        <taxon>Arthropoda</taxon>
        <taxon>Hexapoda</taxon>
        <taxon>Insecta</taxon>
        <taxon>Pterygota</taxon>
        <taxon>Neoptera</taxon>
        <taxon>Paraneoptera</taxon>
        <taxon>Hemiptera</taxon>
        <taxon>Heteroptera</taxon>
        <taxon>Panheteroptera</taxon>
        <taxon>Cimicomorpha</taxon>
        <taxon>Miridae</taxon>
        <taxon>Mirini</taxon>
        <taxon>Lygus</taxon>
    </lineage>
</organism>
<protein>
    <submittedName>
        <fullName evidence="1">Noggin-3</fullName>
    </submittedName>
</protein>
<reference evidence="1" key="2">
    <citation type="submission" date="2014-07" db="EMBL/GenBank/DDBJ databases">
        <authorList>
            <person name="Hull J."/>
        </authorList>
    </citation>
    <scope>NUCLEOTIDE SEQUENCE</scope>
</reference>
<evidence type="ECO:0000313" key="1">
    <source>
        <dbReference type="EMBL" id="JAG05397.1"/>
    </source>
</evidence>
<dbReference type="AlphaFoldDB" id="A0A0A9WAC1"/>
<proteinExistence type="predicted"/>
<accession>A0A0A9WAC1</accession>